<keyword evidence="1" id="KW-0489">Methyltransferase</keyword>
<sequence length="157" mass="18595">MHLKILDPCSGSRMMWFDRQNPHALFGDIRSETHRLKDRKYQRSLEIHPYIRMDFRNLPFQDGQFKLVAFDPPHLVHAGAKSWLALKYGKLGQTWQEDLRQGFAECFRVLEADGVLVFKWNEDQIRAEQVLELTPYKPLFGHTTGKRGKTLWFTFMK</sequence>
<organism evidence="1 2">
    <name type="scientific">Neisseria weixii</name>
    <dbReference type="NCBI Taxonomy" id="1853276"/>
    <lineage>
        <taxon>Bacteria</taxon>
        <taxon>Pseudomonadati</taxon>
        <taxon>Pseudomonadota</taxon>
        <taxon>Betaproteobacteria</taxon>
        <taxon>Neisseriales</taxon>
        <taxon>Neisseriaceae</taxon>
        <taxon>Neisseria</taxon>
    </lineage>
</organism>
<dbReference type="Gene3D" id="3.40.50.150">
    <property type="entry name" value="Vaccinia Virus protein VP39"/>
    <property type="match status" value="1"/>
</dbReference>
<proteinExistence type="predicted"/>
<evidence type="ECO:0000313" key="2">
    <source>
        <dbReference type="Proteomes" id="UP000272412"/>
    </source>
</evidence>
<reference evidence="1 2" key="1">
    <citation type="submission" date="2018-11" db="EMBL/GenBank/DDBJ databases">
        <title>Neisseria weixii sp. nov. isolated from the rectal contents of plateau pika (Ochotona cruzoniae).</title>
        <authorList>
            <person name="Zhang G."/>
        </authorList>
    </citation>
    <scope>NUCLEOTIDE SEQUENCE [LARGE SCALE GENOMIC DNA]</scope>
    <source>
        <strain evidence="1 2">10009</strain>
    </source>
</reference>
<dbReference type="InterPro" id="IPR029063">
    <property type="entry name" value="SAM-dependent_MTases_sf"/>
</dbReference>
<gene>
    <name evidence="1" type="ORF">EGK74_02530</name>
</gene>
<dbReference type="Proteomes" id="UP000272412">
    <property type="component" value="Unassembled WGS sequence"/>
</dbReference>
<dbReference type="GO" id="GO:0008168">
    <property type="term" value="F:methyltransferase activity"/>
    <property type="evidence" value="ECO:0007669"/>
    <property type="project" value="UniProtKB-KW"/>
</dbReference>
<dbReference type="SUPFAM" id="SSF53335">
    <property type="entry name" value="S-adenosyl-L-methionine-dependent methyltransferases"/>
    <property type="match status" value="1"/>
</dbReference>
<keyword evidence="2" id="KW-1185">Reference proteome</keyword>
<evidence type="ECO:0000313" key="1">
    <source>
        <dbReference type="EMBL" id="RPD90217.1"/>
    </source>
</evidence>
<dbReference type="OrthoDB" id="8781114at2"/>
<protein>
    <submittedName>
        <fullName evidence="1">Methyltransferase domain-containing protein</fullName>
    </submittedName>
</protein>
<accession>A0A3N4N7S4</accession>
<keyword evidence="1" id="KW-0808">Transferase</keyword>
<name>A0A3N4N7S4_9NEIS</name>
<dbReference type="AlphaFoldDB" id="A0A3N4N7S4"/>
<dbReference type="KEGG" id="nwx:CGZ65_03415"/>
<comment type="caution">
    <text evidence="1">The sequence shown here is derived from an EMBL/GenBank/DDBJ whole genome shotgun (WGS) entry which is preliminary data.</text>
</comment>
<dbReference type="EMBL" id="RPFL01000004">
    <property type="protein sequence ID" value="RPD90217.1"/>
    <property type="molecule type" value="Genomic_DNA"/>
</dbReference>
<dbReference type="GO" id="GO:0032259">
    <property type="term" value="P:methylation"/>
    <property type="evidence" value="ECO:0007669"/>
    <property type="project" value="UniProtKB-KW"/>
</dbReference>